<feature type="region of interest" description="Disordered" evidence="2">
    <location>
        <begin position="1909"/>
        <end position="1932"/>
    </location>
</feature>
<feature type="coiled-coil region" evidence="1">
    <location>
        <begin position="1101"/>
        <end position="1244"/>
    </location>
</feature>
<feature type="region of interest" description="Disordered" evidence="2">
    <location>
        <begin position="770"/>
        <end position="789"/>
    </location>
</feature>
<dbReference type="Proteomes" id="UP000001058">
    <property type="component" value="Unassembled WGS sequence"/>
</dbReference>
<feature type="region of interest" description="Disordered" evidence="2">
    <location>
        <begin position="2282"/>
        <end position="2311"/>
    </location>
</feature>
<feature type="coiled-coil region" evidence="1">
    <location>
        <begin position="1936"/>
        <end position="2027"/>
    </location>
</feature>
<dbReference type="GeneID" id="9620845"/>
<sequence length="2358" mass="247584">MTQFASGAVGKNLQEGLGTLATKAQGILGQGLPKNAPPGSTPELARSRDPMSAGGVTSGFALPVESQLQLQEPYSADEEGAVLRQQVVQLQVKNGMLQAELEEARGFAEEAARLRGLVSDMEVKLLFALKGTDGMQPLLPKVIQEQQKRIDELTSALAERNGQTAGLRADNARLRCQVEDLMSKMASSARHAEATHNEQLRELHGQLMAAQEQVRQLRAAAMERRSDGGGRSGDEAAALREQLAHARNVIKELEEEAEELRAACDKARTAHGGGSGGGGNSSAEALEWRIAELEEQLEEANDKLQEAERKLGSRSSGATASGSPDMAALEAEVQKLRGELESERRKVADVAAAAAAEAVLEGEAALQRLQKRLAEVEKGEQLQAAARNAVERHAGELEAQLEALRTEHQRAMEAAATESTGAKAAIKAEEAAVAELQSQLDAATVRIGALERDFAAANEQCAALQQQLSAAVARAASSEASAEQLRAKEAATRMEAAEAHSRADATAAQLNELQRAVAVAEQRAGELATELVVTQRKLETATERIVLYTEREHEAEQIVATYSAAEARYADAQEELAQLRDRNEKLREALALAEVEAAAARDEAEQRQEQAQLANEKVAQLRAHLDKLRERKAGLETQVQELQDKLAASQLEVEAAKSSLAAQDPPSRQAGVTAVAALIGAEVGVVSELPRGNSVTAASSQTIELPAASVSTDTAGLPRAEMPTASTDTEGLPRLLMPTASTDTEGLPRLLMPTASTDTEGLPRLLMPTASTDTTGLPRPDMPSAATDTIGLPRALMPTASTDTEDLPSQPRPVAEYVVGAKAEAETAGAATETEPSLDVGAEPEGMEAEEQMLRQKWLVSELTAQLEAMQLSAAALVEQLKEREAEVALLRAATTAPGAAHASQVGAIEVGDGAVVEASLAQGANAEAETVAEAAAEVAKPAEAAAVPGRGWDQEEWDAWDGDEQSPQPGPAPASSTNATAATAAVGASLAADGIAEAGGSGAAAPAADGTLDAAEARVAVYASELALLQDTIKQLLSCWSGSAAAPMANGYTPGHDHGHSNGDRSSPGIHDVGSSQETAVLGSTVVALLGQLQAHFEEAAFLRHQLVEAAEELERLQARVSAAEAHGGNEDGDVAQRLEELEGEMAHMMQDMAAAEQRAQAAEAAAAAAASLRQQLEHQLQRSDEAAASADANLRQLGIELDAALSEAKLAGERAAEAATELASCRAELAEMRAALEAAEGTGAAKLAVVEKALAESRAASEAAETRAADALAAASAAEARLNEQEARLVLAEQALASATAAVEVNATEAAAPPPPPGAASSPISPEHLGLMRQIAAAAQTFAPLFHAVKASCGSVDELSQRVSELEALATKLMDIVAAGGAPAAPPSYEQSFKSRNIGPAAAMLLAAEAVAAAVEETSAAADRPAGGASPSGNPPPDLPKILTRNLSASRRVSDDASLRLRLEMAEAAVRSAESELRIQTNLAESLRAELQELQAALEARRAATVSKTFFGRQLIITAGVAQDPCWLYFIACNCRSSDHVPPYGHTLNWTSRCRSVETVAAMEASYKEQIMQLQGYLNRAADKQARQIAAFEEEHSQALAVEQAQRAAAVAAAAKAAEERAAGLELQLEAVQLARVAAEGRVAAAEVAAEEAKRLAQDIERGWGERLERLQKINKKRAAELDEARAESSGLSERLAALTEQVTSLQAELLEAQRQLESERASGGELRARLASLQEAGDSTGLEVSELRSRAEAADAQVADLEQRVTTAEARLLASEADRSKLADQLVLLHSLREERAAALAALAEARDGQAGFEALRVRCEAAEAARDRTAQELSRVTAMMGNLEARLQQVEDENEGLVAELDEERRRGAALARTWAGELEALPTLPRDRWPAAVRRLVDGLESRAGQAVETSSRVSDPSGHSHADDSAAAELEALREAAKAAAERTARVEAQAAAANAALDALRRQMDEARARADAEARMEGARRLGELEEIQGLRDKSRTLLEEKELEADALRAQLRQARTAAAGLGAGSSSTSLLYKAGAGSNVSLTTVAPAPAGPGDGEAHLQHQRPLSGSASNLLQPQLSTSSSGIVANSALQLQGATDPAVLALRSQIAALQHELEEYKWVYGGEGAAYKGPCMLCASHRRQRWPFVLNIPEHLSRLESSHAYLDAVDKAAIDVIASILACHILLPAWCFRHAYEDAESTHQLRDTAQAALREELARLQAQMQVSNQDVQYLRAAIISFFESGSLPREGPVLQVLSRLLRFTPTEMAGIAAADHAHRSGRRGTGVSGAAPATHGPGQHAAAGAGGGGLGLLASVTSKVASAVSGRTQSQSGIGGPALPSLMPQLSFGHR</sequence>
<feature type="coiled-coil region" evidence="1">
    <location>
        <begin position="1465"/>
        <end position="1506"/>
    </location>
</feature>
<feature type="region of interest" description="Disordered" evidence="2">
    <location>
        <begin position="1052"/>
        <end position="1076"/>
    </location>
</feature>
<feature type="region of interest" description="Disordered" evidence="2">
    <location>
        <begin position="2334"/>
        <end position="2358"/>
    </location>
</feature>
<name>D8TMZ8_VOLCA</name>
<feature type="coiled-coil region" evidence="1">
    <location>
        <begin position="1270"/>
        <end position="1304"/>
    </location>
</feature>
<feature type="compositionally biased region" description="Low complexity" evidence="2">
    <location>
        <begin position="1424"/>
        <end position="1434"/>
    </location>
</feature>
<gene>
    <name evidence="4" type="ORF">VOLCADRAFT_88070</name>
</gene>
<dbReference type="Gene3D" id="1.20.58.60">
    <property type="match status" value="1"/>
</dbReference>
<dbReference type="STRING" id="3068.D8TMZ8"/>
<feature type="compositionally biased region" description="Low complexity" evidence="2">
    <location>
        <begin position="313"/>
        <end position="323"/>
    </location>
</feature>
<evidence type="ECO:0000256" key="2">
    <source>
        <dbReference type="SAM" id="MobiDB-lite"/>
    </source>
</evidence>
<evidence type="ECO:0000256" key="1">
    <source>
        <dbReference type="SAM" id="Coils"/>
    </source>
</evidence>
<keyword evidence="1" id="KW-0175">Coiled coil</keyword>
<dbReference type="SUPFAM" id="SSF57997">
    <property type="entry name" value="Tropomyosin"/>
    <property type="match status" value="1"/>
</dbReference>
<evidence type="ECO:0000259" key="3">
    <source>
        <dbReference type="PROSITE" id="PS50913"/>
    </source>
</evidence>
<feature type="region of interest" description="Disordered" evidence="2">
    <location>
        <begin position="300"/>
        <end position="326"/>
    </location>
</feature>
<reference evidence="4 5" key="1">
    <citation type="journal article" date="2010" name="Science">
        <title>Genomic analysis of organismal complexity in the multicellular green alga Volvox carteri.</title>
        <authorList>
            <person name="Prochnik S.E."/>
            <person name="Umen J."/>
            <person name="Nedelcu A.M."/>
            <person name="Hallmann A."/>
            <person name="Miller S.M."/>
            <person name="Nishii I."/>
            <person name="Ferris P."/>
            <person name="Kuo A."/>
            <person name="Mitros T."/>
            <person name="Fritz-Laylin L.K."/>
            <person name="Hellsten U."/>
            <person name="Chapman J."/>
            <person name="Simakov O."/>
            <person name="Rensing S.A."/>
            <person name="Terry A."/>
            <person name="Pangilinan J."/>
            <person name="Kapitonov V."/>
            <person name="Jurka J."/>
            <person name="Salamov A."/>
            <person name="Shapiro H."/>
            <person name="Schmutz J."/>
            <person name="Grimwood J."/>
            <person name="Lindquist E."/>
            <person name="Lucas S."/>
            <person name="Grigoriev I.V."/>
            <person name="Schmitt R."/>
            <person name="Kirk D."/>
            <person name="Rokhsar D.S."/>
        </authorList>
    </citation>
    <scope>NUCLEOTIDE SEQUENCE [LARGE SCALE GENOMIC DNA]</scope>
    <source>
        <strain evidence="5">f. Nagariensis / Eve</strain>
    </source>
</reference>
<feature type="coiled-coil region" evidence="1">
    <location>
        <begin position="1610"/>
        <end position="1781"/>
    </location>
</feature>
<feature type="coiled-coil region" evidence="1">
    <location>
        <begin position="1816"/>
        <end position="1871"/>
    </location>
</feature>
<dbReference type="GO" id="GO:0005200">
    <property type="term" value="F:structural constituent of cytoskeleton"/>
    <property type="evidence" value="ECO:0007669"/>
    <property type="project" value="TreeGrafter"/>
</dbReference>
<feature type="coiled-coil region" evidence="1">
    <location>
        <begin position="555"/>
        <end position="659"/>
    </location>
</feature>
<dbReference type="PROSITE" id="PS50913">
    <property type="entry name" value="GRIP"/>
    <property type="match status" value="1"/>
</dbReference>
<protein>
    <recommendedName>
        <fullName evidence="3">GRIP domain-containing protein</fullName>
    </recommendedName>
</protein>
<evidence type="ECO:0000313" key="5">
    <source>
        <dbReference type="Proteomes" id="UP000001058"/>
    </source>
</evidence>
<dbReference type="EMBL" id="GL378328">
    <property type="protein sequence ID" value="EFJ51341.1"/>
    <property type="molecule type" value="Genomic_DNA"/>
</dbReference>
<dbReference type="InterPro" id="IPR000237">
    <property type="entry name" value="GRIP_dom"/>
</dbReference>
<dbReference type="InParanoid" id="D8TMZ8"/>
<feature type="compositionally biased region" description="Basic and acidic residues" evidence="2">
    <location>
        <begin position="300"/>
        <end position="311"/>
    </location>
</feature>
<accession>D8TMZ8</accession>
<dbReference type="OrthoDB" id="552531at2759"/>
<feature type="region of interest" description="Disordered" evidence="2">
    <location>
        <begin position="28"/>
        <end position="58"/>
    </location>
</feature>
<dbReference type="PANTHER" id="PTHR47357">
    <property type="entry name" value="COP1-INTERACTIVE PROTEIN 1"/>
    <property type="match status" value="1"/>
</dbReference>
<feature type="coiled-coil region" evidence="1">
    <location>
        <begin position="860"/>
        <end position="894"/>
    </location>
</feature>
<feature type="region of interest" description="Disordered" evidence="2">
    <location>
        <begin position="1424"/>
        <end position="1444"/>
    </location>
</feature>
<dbReference type="KEGG" id="vcn:VOLCADRAFT_88070"/>
<keyword evidence="5" id="KW-1185">Reference proteome</keyword>
<dbReference type="GO" id="GO:0005856">
    <property type="term" value="C:cytoskeleton"/>
    <property type="evidence" value="ECO:0007669"/>
    <property type="project" value="TreeGrafter"/>
</dbReference>
<feature type="region of interest" description="Disordered" evidence="2">
    <location>
        <begin position="958"/>
        <end position="981"/>
    </location>
</feature>
<dbReference type="eggNOG" id="ENOG502SC2Y">
    <property type="taxonomic scope" value="Eukaryota"/>
</dbReference>
<dbReference type="RefSeq" id="XP_002947808.1">
    <property type="nucleotide sequence ID" value="XM_002947762.1"/>
</dbReference>
<organism evidence="5">
    <name type="scientific">Volvox carteri f. nagariensis</name>
    <dbReference type="NCBI Taxonomy" id="3068"/>
    <lineage>
        <taxon>Eukaryota</taxon>
        <taxon>Viridiplantae</taxon>
        <taxon>Chlorophyta</taxon>
        <taxon>core chlorophytes</taxon>
        <taxon>Chlorophyceae</taxon>
        <taxon>CS clade</taxon>
        <taxon>Chlamydomonadales</taxon>
        <taxon>Volvocaceae</taxon>
        <taxon>Volvox</taxon>
    </lineage>
</organism>
<feature type="region of interest" description="Disordered" evidence="2">
    <location>
        <begin position="707"/>
        <end position="734"/>
    </location>
</feature>
<evidence type="ECO:0000313" key="4">
    <source>
        <dbReference type="EMBL" id="EFJ51341.1"/>
    </source>
</evidence>
<feature type="domain" description="GRIP" evidence="3">
    <location>
        <begin position="2231"/>
        <end position="2281"/>
    </location>
</feature>
<proteinExistence type="predicted"/>
<dbReference type="PANTHER" id="PTHR47357:SF1">
    <property type="entry name" value="SPINDLE POLE BODY COMPONENT 110"/>
    <property type="match status" value="1"/>
</dbReference>
<feature type="compositionally biased region" description="Low complexity" evidence="2">
    <location>
        <begin position="2296"/>
        <end position="2310"/>
    </location>
</feature>